<keyword evidence="1" id="KW-1133">Transmembrane helix</keyword>
<keyword evidence="3" id="KW-1185">Reference proteome</keyword>
<dbReference type="Proteomes" id="UP001479933">
    <property type="component" value="Chromosome"/>
</dbReference>
<dbReference type="EMBL" id="CP136137">
    <property type="protein sequence ID" value="WYY05998.1"/>
    <property type="molecule type" value="Genomic_DNA"/>
</dbReference>
<accession>A0ABZ2TWZ5</accession>
<dbReference type="RefSeq" id="WP_066161585.1">
    <property type="nucleotide sequence ID" value="NZ_CP136137.1"/>
</dbReference>
<protein>
    <submittedName>
        <fullName evidence="2">Uncharacterized protein</fullName>
    </submittedName>
</protein>
<sequence>MGRIKPERRTRTDLIVTALIVVAVVVAGVAVWWTSSARHSDLQTATERAPVQLPAENVPRTLAVKWSAKSDVTSVPQITRDSVMSAADGTVTAHRADNGAQVWRYHRDLPLCAAAAGWQGGDNSVVTVYRNDRGCSEVTALRGVDGGRHGARTSDADDSVDLSIGADYALLYGPTRLETWGSNLVRGIEYGRVDAPVNPDVGPGRTGCRLYSALSGADRVALVERCDGDHGYRLSVFSADQTSDEKIRQWGTTMITTSAKGPAPRVIAATDSTIAVYDGGVDPTGTVGGPTGPRIRLFTAQAESAGEHPVAGDPGAPERSRPIVDQGVISFWTGKATVVLNANNGSPLFQVADAIGPGAVMAGQLLVPMPGVISVRRAYDGHEEFTIPVDRGDQVRPVSLRVLGDTIIEQRGTDVVALGAAD</sequence>
<evidence type="ECO:0000313" key="2">
    <source>
        <dbReference type="EMBL" id="WYY05998.1"/>
    </source>
</evidence>
<feature type="transmembrane region" description="Helical" evidence="1">
    <location>
        <begin position="12"/>
        <end position="33"/>
    </location>
</feature>
<reference evidence="2 3" key="1">
    <citation type="journal article" date="2023" name="Virus Evol.">
        <title>Computational host range prediction-The good, the bad, and the ugly.</title>
        <authorList>
            <person name="Howell A.A."/>
            <person name="Versoza C.J."/>
            <person name="Pfeifer S.P."/>
        </authorList>
    </citation>
    <scope>NUCLEOTIDE SEQUENCE [LARGE SCALE GENOMIC DNA]</scope>
    <source>
        <strain evidence="2 3">1610/1b</strain>
    </source>
</reference>
<evidence type="ECO:0000313" key="3">
    <source>
        <dbReference type="Proteomes" id="UP001479933"/>
    </source>
</evidence>
<proteinExistence type="predicted"/>
<gene>
    <name evidence="2" type="ORF">RVF87_13010</name>
</gene>
<keyword evidence="1" id="KW-0812">Transmembrane</keyword>
<evidence type="ECO:0000256" key="1">
    <source>
        <dbReference type="SAM" id="Phobius"/>
    </source>
</evidence>
<organism evidence="2 3">
    <name type="scientific">Gordonia hydrophobica</name>
    <dbReference type="NCBI Taxonomy" id="40516"/>
    <lineage>
        <taxon>Bacteria</taxon>
        <taxon>Bacillati</taxon>
        <taxon>Actinomycetota</taxon>
        <taxon>Actinomycetes</taxon>
        <taxon>Mycobacteriales</taxon>
        <taxon>Gordoniaceae</taxon>
        <taxon>Gordonia</taxon>
    </lineage>
</organism>
<keyword evidence="1" id="KW-0472">Membrane</keyword>
<name>A0ABZ2TWZ5_9ACTN</name>